<evidence type="ECO:0000256" key="3">
    <source>
        <dbReference type="ARBA" id="ARBA00022528"/>
    </source>
</evidence>
<dbReference type="FunFam" id="1.25.40.10:FF:000366">
    <property type="entry name" value="Pentatricopeptide (PPR) repeat-containing protein"/>
    <property type="match status" value="1"/>
</dbReference>
<dbReference type="PANTHER" id="PTHR47926">
    <property type="entry name" value="PENTATRICOPEPTIDE REPEAT-CONTAINING PROTEIN"/>
    <property type="match status" value="1"/>
</dbReference>
<dbReference type="InterPro" id="IPR011990">
    <property type="entry name" value="TPR-like_helical_dom_sf"/>
</dbReference>
<evidence type="ECO:0000313" key="9">
    <source>
        <dbReference type="EMBL" id="GMH02389.1"/>
    </source>
</evidence>
<dbReference type="FunFam" id="1.25.40.10:FF:000073">
    <property type="entry name" value="Pentatricopeptide repeat-containing protein chloroplastic"/>
    <property type="match status" value="1"/>
</dbReference>
<proteinExistence type="inferred from homology"/>
<dbReference type="InterPro" id="IPR046848">
    <property type="entry name" value="E_motif"/>
</dbReference>
<comment type="similarity">
    <text evidence="2">Belongs to the PPR family. PCMP-H subfamily.</text>
</comment>
<dbReference type="GO" id="GO:0003723">
    <property type="term" value="F:RNA binding"/>
    <property type="evidence" value="ECO:0007669"/>
    <property type="project" value="InterPro"/>
</dbReference>
<feature type="domain" description="DYW" evidence="8">
    <location>
        <begin position="863"/>
        <end position="934"/>
    </location>
</feature>
<dbReference type="Proteomes" id="UP001279734">
    <property type="component" value="Unassembled WGS sequence"/>
</dbReference>
<dbReference type="FunFam" id="1.25.40.10:FF:000725">
    <property type="entry name" value="Pentatricopeptide repeat-containing protein At3g63370, chloroplastic"/>
    <property type="match status" value="1"/>
</dbReference>
<dbReference type="Pfam" id="PF20431">
    <property type="entry name" value="E_motif"/>
    <property type="match status" value="1"/>
</dbReference>
<feature type="repeat" description="PPR" evidence="7">
    <location>
        <begin position="346"/>
        <end position="380"/>
    </location>
</feature>
<dbReference type="AlphaFoldDB" id="A0AAD3S106"/>
<evidence type="ECO:0000256" key="4">
    <source>
        <dbReference type="ARBA" id="ARBA00022640"/>
    </source>
</evidence>
<dbReference type="InterPro" id="IPR032867">
    <property type="entry name" value="DYW_dom"/>
</dbReference>
<dbReference type="GO" id="GO:0008270">
    <property type="term" value="F:zinc ion binding"/>
    <property type="evidence" value="ECO:0007669"/>
    <property type="project" value="InterPro"/>
</dbReference>
<dbReference type="EMBL" id="BSYO01000003">
    <property type="protein sequence ID" value="GMH02389.1"/>
    <property type="molecule type" value="Genomic_DNA"/>
</dbReference>
<comment type="subcellular location">
    <subcellularLocation>
        <location evidence="1">Plastid</location>
        <location evidence="1">Chloroplast</location>
    </subcellularLocation>
</comment>
<feature type="repeat" description="PPR" evidence="7">
    <location>
        <begin position="143"/>
        <end position="177"/>
    </location>
</feature>
<dbReference type="InterPro" id="IPR002885">
    <property type="entry name" value="PPR_rpt"/>
</dbReference>
<gene>
    <name evidence="9" type="ORF">Nepgr_004228</name>
</gene>
<dbReference type="Pfam" id="PF13041">
    <property type="entry name" value="PPR_2"/>
    <property type="match status" value="3"/>
</dbReference>
<evidence type="ECO:0000256" key="5">
    <source>
        <dbReference type="ARBA" id="ARBA00022737"/>
    </source>
</evidence>
<dbReference type="Pfam" id="PF14432">
    <property type="entry name" value="DYW_deaminase"/>
    <property type="match status" value="1"/>
</dbReference>
<feature type="repeat" description="PPR" evidence="7">
    <location>
        <begin position="245"/>
        <end position="279"/>
    </location>
</feature>
<evidence type="ECO:0000256" key="7">
    <source>
        <dbReference type="PROSITE-ProRule" id="PRU00708"/>
    </source>
</evidence>
<dbReference type="Pfam" id="PF01535">
    <property type="entry name" value="PPR"/>
    <property type="match status" value="6"/>
</dbReference>
<dbReference type="GO" id="GO:0009507">
    <property type="term" value="C:chloroplast"/>
    <property type="evidence" value="ECO:0007669"/>
    <property type="project" value="UniProtKB-SubCell"/>
</dbReference>
<dbReference type="FunFam" id="1.25.40.10:FF:000395">
    <property type="entry name" value="Pentatricopeptide repeat-containing protein chloroplastic"/>
    <property type="match status" value="1"/>
</dbReference>
<dbReference type="PROSITE" id="PS51375">
    <property type="entry name" value="PPR"/>
    <property type="match status" value="7"/>
</dbReference>
<sequence>MATSIQHNFYSSLTVPSHFISKSNPSLNLALKTTNFEQNPVWVPSLKQICKQGNLREAFNSFSNLFTDQNSSLLCPDEAYSSVLELCASKKAPAQGQQVHAHLIKSNAQHDSVFLSTKLVFMYGKCGLLWDAQKLFDNMPQRTIFSWNAMIGTYVSNGRPFEALELYYVMRISGESLDAFTFPCVLKACGMLNDPRQGAVIHGCIVKSGYDSNDFVSNAIVSMYAKCDDIIGARQLFDEITDRQDVVLWNSIISGYSESGQPLEALTLFRELQRSHVDMNTYTFVAALQACEEPSFRRLGMEIHAATLKFNNHLDLYVANAMVDMYARCGRMKEAEKIFNQMIKRDSISWNSMLTGLIQNGLFTEAVEFFREMQAKRQKPDKVSLISILSVAGRLENLLIGMEAHAYAMKIGSDIDLKIGNTLIDLYAKCHYMNYMDIVFRKMTDKDPISWTTVIAGYAQSKYYTKALEVFREVQAAGTAVDAMMIGSILLACTGLKWINHTKEIHGYIMKTGLSDLVISNTLVDTYGECGNIEYANRVFNFIEDKDIVSWTSMILSYVKNGLANEALCLHGLMQEYEVEPDSVAVVSLLTATASLSALKKGKEIHGFILRMGFLLEGSIPSSLVDMYACCGAVENSYKMFNCVEDKDVVLWTSMINASGMHGHGTRAIELFSKMEAENVYPDHVTFLSLLHACSHSNLPDEGQQFLEIMRFKYHLEPWPEHYACLVDLLARANRLQEAYRFLRNMPVETTAAWCALLGACHVHGEKPLGEIAAQKLLNLEPQNPGNYVLVSNVFAATGRWDDVEVVRKRMRQARLKKNPACSWIEVRNKVHTFISRDRSHPQSDEIYQKLAEIIGILEKEGGYVPQTKYVLHNVEEEDKAKMLYGHSERLAIAYGLFETSKGTIIRVAKNLRVCGDCHTFLKLVSRFLTEKLLSGMPADFTIFLKEPALVGISGKLV</sequence>
<dbReference type="NCBIfam" id="TIGR00756">
    <property type="entry name" value="PPR"/>
    <property type="match status" value="7"/>
</dbReference>
<name>A0AAD3S106_NEPGR</name>
<comment type="caution">
    <text evidence="9">The sequence shown here is derived from an EMBL/GenBank/DDBJ whole genome shotgun (WGS) entry which is preliminary data.</text>
</comment>
<dbReference type="SUPFAM" id="SSF48452">
    <property type="entry name" value="TPR-like"/>
    <property type="match status" value="1"/>
</dbReference>
<evidence type="ECO:0000256" key="2">
    <source>
        <dbReference type="ARBA" id="ARBA00006643"/>
    </source>
</evidence>
<dbReference type="FunFam" id="1.25.40.10:FF:000144">
    <property type="entry name" value="Pentatricopeptide repeat-containing protein, mitochondrial"/>
    <property type="match status" value="1"/>
</dbReference>
<feature type="repeat" description="PPR" evidence="7">
    <location>
        <begin position="648"/>
        <end position="682"/>
    </location>
</feature>
<dbReference type="GO" id="GO:0009451">
    <property type="term" value="P:RNA modification"/>
    <property type="evidence" value="ECO:0007669"/>
    <property type="project" value="InterPro"/>
</dbReference>
<evidence type="ECO:0000313" key="10">
    <source>
        <dbReference type="Proteomes" id="UP001279734"/>
    </source>
</evidence>
<protein>
    <recommendedName>
        <fullName evidence="8">DYW domain-containing protein</fullName>
    </recommendedName>
</protein>
<dbReference type="InterPro" id="IPR046849">
    <property type="entry name" value="E2_motif"/>
</dbReference>
<dbReference type="InterPro" id="IPR046960">
    <property type="entry name" value="PPR_At4g14850-like_plant"/>
</dbReference>
<dbReference type="PANTHER" id="PTHR47926:SF377">
    <property type="entry name" value="OS04G0469400 PROTEIN"/>
    <property type="match status" value="1"/>
</dbReference>
<reference evidence="9" key="1">
    <citation type="submission" date="2023-05" db="EMBL/GenBank/DDBJ databases">
        <title>Nepenthes gracilis genome sequencing.</title>
        <authorList>
            <person name="Fukushima K."/>
        </authorList>
    </citation>
    <scope>NUCLEOTIDE SEQUENCE</scope>
    <source>
        <strain evidence="9">SING2019-196</strain>
    </source>
</reference>
<evidence type="ECO:0000256" key="6">
    <source>
        <dbReference type="ARBA" id="ARBA00022946"/>
    </source>
</evidence>
<dbReference type="Pfam" id="PF20430">
    <property type="entry name" value="Eplus_motif"/>
    <property type="match status" value="1"/>
</dbReference>
<feature type="repeat" description="PPR" evidence="7">
    <location>
        <begin position="315"/>
        <end position="345"/>
    </location>
</feature>
<keyword evidence="10" id="KW-1185">Reference proteome</keyword>
<organism evidence="9 10">
    <name type="scientific">Nepenthes gracilis</name>
    <name type="common">Slender pitcher plant</name>
    <dbReference type="NCBI Taxonomy" id="150966"/>
    <lineage>
        <taxon>Eukaryota</taxon>
        <taxon>Viridiplantae</taxon>
        <taxon>Streptophyta</taxon>
        <taxon>Embryophyta</taxon>
        <taxon>Tracheophyta</taxon>
        <taxon>Spermatophyta</taxon>
        <taxon>Magnoliopsida</taxon>
        <taxon>eudicotyledons</taxon>
        <taxon>Gunneridae</taxon>
        <taxon>Pentapetalae</taxon>
        <taxon>Caryophyllales</taxon>
        <taxon>Nepenthaceae</taxon>
        <taxon>Nepenthes</taxon>
    </lineage>
</organism>
<feature type="repeat" description="PPR" evidence="7">
    <location>
        <begin position="547"/>
        <end position="581"/>
    </location>
</feature>
<keyword evidence="6" id="KW-0809">Transit peptide</keyword>
<feature type="repeat" description="PPR" evidence="7">
    <location>
        <begin position="447"/>
        <end position="481"/>
    </location>
</feature>
<keyword evidence="3" id="KW-0150">Chloroplast</keyword>
<dbReference type="Gene3D" id="1.25.40.10">
    <property type="entry name" value="Tetratricopeptide repeat domain"/>
    <property type="match status" value="6"/>
</dbReference>
<keyword evidence="5" id="KW-0677">Repeat</keyword>
<evidence type="ECO:0000259" key="8">
    <source>
        <dbReference type="Pfam" id="PF14432"/>
    </source>
</evidence>
<accession>A0AAD3S106</accession>
<keyword evidence="4" id="KW-0934">Plastid</keyword>
<evidence type="ECO:0000256" key="1">
    <source>
        <dbReference type="ARBA" id="ARBA00004229"/>
    </source>
</evidence>
<dbReference type="FunFam" id="1.25.40.10:FF:000341">
    <property type="entry name" value="Pentatricopeptide repeat-containing protein chloroplastic"/>
    <property type="match status" value="1"/>
</dbReference>